<feature type="compositionally biased region" description="Polar residues" evidence="1">
    <location>
        <begin position="30"/>
        <end position="39"/>
    </location>
</feature>
<evidence type="ECO:0000256" key="1">
    <source>
        <dbReference type="SAM" id="MobiDB-lite"/>
    </source>
</evidence>
<dbReference type="OrthoDB" id="366027at2759"/>
<protein>
    <submittedName>
        <fullName evidence="2">Uncharacterized protein</fullName>
    </submittedName>
</protein>
<name>A0A061DCP0_BABBI</name>
<sequence length="1205" mass="137009">MILLPEDRSRYEYITRLSGDGTDDHVEQNGELSSASTEDYGNRKEDAVPNELRNANSTYPEAYSGGFERKQRNKEAVSTQTSANQPHSPRAAPVKSVNLDDMVEEAFKNQKPADHICIMRYTAGYRAEFLKELLGRLGEHKRKTKNAPHVLYVDRFPHNLKAIRESHKQEMDDFGKVNTISKRKISIAPNNLFTIAELVELSLVYHAINTYGEERAAELLEHLRNMRLHDKIVEYDLCEEEAFADEASAGTPENDAKAVTELSFKGAPVDETNQEEFAAVLRSLIESFFLSHDEVANRDWNYDGVFAPQKETLISARRLLQSTYHSAAQLADRLQINEPSKRIVILDGFAPRYFPTEATHGTALFDLVMTAMRKECQIAAMSYQLFNPQNVAQWMRRNIGPADFGVAAQFPECRVFKDDWHFNPFENGATPTYGIAEVNFLRKVLAENHLCPRTLFHKPIKDTTPSNWPINKQFEAMLKDILKQAMLINGIDTMHKLKHHSRGTYDYVKQYLPGGKGHRPAEKIGESGATVYGASDEAPQSTEQPDDTESMTIDDLLDQVIDLGRRHGAVKLMQKLNLNSAIQSMSNQVAKSVIDRVMKDGIYPTVIFARHADVEEYKPVLLENFEPIQEMENLVKEYALDSGDVEYLKRGVACLGRNVHPLTEDFVKRHLHMFKVVVTFLGLRGARHYVCQYPMDQRLNNIQTLRYPAPLLSTVLGAERLSFYGMPPSSTLNALSSLLSTIPTDYRWFVPLAALKHSMAHLPEAVMSNPKLASSFEKGTFAKFMMDCSDAYVDRNDGVFNAASDGTEKVNCCTELYRRRGNTSYTSALAKVPSHKWEENVLYYGSNGYRTSRKYANQSAENPEQRYHTHGQPRQPASRTRAQTQSPAYTADHVLRNRRPQSVPSMRSMLDRQVHLKSFEGRLTKLGVYMRPFYTLDQKWKRVAKFRSYLRNHIRGMLMHKGKAIHMLNTATSLHGADVLGMDDKHYTIMWVGTPARCTVPNHSLSERVWHAMRKLFEENSHHMYFAVLKAENGGYLCVPSMFIKDICEISNTVEPVRGAILLSRPAEIALSPKEGVPQDAMVDRLRYLVMTDKEGNEAEMLPSRMEAASFLPSATLELVRIGIETVERYKAVEERLTEDAVKKMLESPESGITTRDKALHMLRTTRSIYANRALGGLEQHLRQRQAQQRTWGRVPRSPADMLYY</sequence>
<dbReference type="OMA" id="KMYDMFK"/>
<dbReference type="RefSeq" id="XP_012767876.1">
    <property type="nucleotide sequence ID" value="XM_012912422.1"/>
</dbReference>
<evidence type="ECO:0000313" key="2">
    <source>
        <dbReference type="EMBL" id="CDR95690.1"/>
    </source>
</evidence>
<feature type="region of interest" description="Disordered" evidence="1">
    <location>
        <begin position="856"/>
        <end position="893"/>
    </location>
</feature>
<gene>
    <name evidence="2" type="ORF">BBBOND_0208440</name>
</gene>
<reference evidence="3" key="1">
    <citation type="submission" date="2014-06" db="EMBL/GenBank/DDBJ databases">
        <authorList>
            <person name="Aslett M."/>
            <person name="De Silva N."/>
        </authorList>
    </citation>
    <scope>NUCLEOTIDE SEQUENCE [LARGE SCALE GENOMIC DNA]</scope>
    <source>
        <strain evidence="3">Bond</strain>
    </source>
</reference>
<keyword evidence="3" id="KW-1185">Reference proteome</keyword>
<dbReference type="GeneID" id="24564231"/>
<dbReference type="AlphaFoldDB" id="A0A061DCP0"/>
<dbReference type="Proteomes" id="UP000033188">
    <property type="component" value="Chromosome 2"/>
</dbReference>
<evidence type="ECO:0000313" key="3">
    <source>
        <dbReference type="Proteomes" id="UP000033188"/>
    </source>
</evidence>
<feature type="region of interest" description="Disordered" evidence="1">
    <location>
        <begin position="16"/>
        <end position="93"/>
    </location>
</feature>
<organism evidence="2 3">
    <name type="scientific">Babesia bigemina</name>
    <dbReference type="NCBI Taxonomy" id="5866"/>
    <lineage>
        <taxon>Eukaryota</taxon>
        <taxon>Sar</taxon>
        <taxon>Alveolata</taxon>
        <taxon>Apicomplexa</taxon>
        <taxon>Aconoidasida</taxon>
        <taxon>Piroplasmida</taxon>
        <taxon>Babesiidae</taxon>
        <taxon>Babesia</taxon>
    </lineage>
</organism>
<accession>A0A061DCP0</accession>
<dbReference type="VEuPathDB" id="PiroplasmaDB:BBBOND_0208440"/>
<feature type="compositionally biased region" description="Polar residues" evidence="1">
    <location>
        <begin position="76"/>
        <end position="87"/>
    </location>
</feature>
<proteinExistence type="predicted"/>
<dbReference type="EMBL" id="LK391708">
    <property type="protein sequence ID" value="CDR95690.1"/>
    <property type="molecule type" value="Genomic_DNA"/>
</dbReference>
<dbReference type="KEGG" id="bbig:BBBOND_0208440"/>
<feature type="compositionally biased region" description="Polar residues" evidence="1">
    <location>
        <begin position="875"/>
        <end position="888"/>
    </location>
</feature>